<keyword evidence="7" id="KW-1015">Disulfide bond</keyword>
<keyword evidence="4" id="KW-0732">Signal</keyword>
<evidence type="ECO:0000256" key="4">
    <source>
        <dbReference type="ARBA" id="ARBA00022729"/>
    </source>
</evidence>
<evidence type="ECO:0000256" key="1">
    <source>
        <dbReference type="ARBA" id="ARBA00006249"/>
    </source>
</evidence>
<dbReference type="GeneID" id="98175470"/>
<comment type="similarity">
    <text evidence="1 8">Belongs to the tannase family.</text>
</comment>
<dbReference type="Pfam" id="PF07519">
    <property type="entry name" value="Tannase"/>
    <property type="match status" value="1"/>
</dbReference>
<evidence type="ECO:0000256" key="8">
    <source>
        <dbReference type="RuleBase" id="RU361238"/>
    </source>
</evidence>
<dbReference type="Proteomes" id="UP001628179">
    <property type="component" value="Unassembled WGS sequence"/>
</dbReference>
<keyword evidence="2" id="KW-0719">Serine esterase</keyword>
<accession>A0ABQ0G9U4</accession>
<keyword evidence="3" id="KW-0479">Metal-binding</keyword>
<evidence type="ECO:0000256" key="3">
    <source>
        <dbReference type="ARBA" id="ARBA00022723"/>
    </source>
</evidence>
<reference evidence="9 10" key="1">
    <citation type="submission" date="2024-09" db="EMBL/GenBank/DDBJ databases">
        <title>Itraconazole resistance in Madurella fahalii resulting from another homologue of gene encoding cytochrome P450 14-alpha sterol demethylase (CYP51).</title>
        <authorList>
            <person name="Yoshioka I."/>
            <person name="Fahal A.H."/>
            <person name="Kaneko S."/>
            <person name="Yaguchi T."/>
        </authorList>
    </citation>
    <scope>NUCLEOTIDE SEQUENCE [LARGE SCALE GENOMIC DNA]</scope>
    <source>
        <strain evidence="9 10">IFM 68171</strain>
    </source>
</reference>
<dbReference type="PANTHER" id="PTHR33938">
    <property type="entry name" value="FERULOYL ESTERASE B-RELATED"/>
    <property type="match status" value="1"/>
</dbReference>
<keyword evidence="5 8" id="KW-0378">Hydrolase</keyword>
<dbReference type="GO" id="GO:0016787">
    <property type="term" value="F:hydrolase activity"/>
    <property type="evidence" value="ECO:0007669"/>
    <property type="project" value="UniProtKB-KW"/>
</dbReference>
<dbReference type="EMBL" id="BAAFSV010000002">
    <property type="protein sequence ID" value="GAB1314517.1"/>
    <property type="molecule type" value="Genomic_DNA"/>
</dbReference>
<dbReference type="InterPro" id="IPR029058">
    <property type="entry name" value="AB_hydrolase_fold"/>
</dbReference>
<proteinExistence type="inferred from homology"/>
<comment type="caution">
    <text evidence="9">The sequence shown here is derived from an EMBL/GenBank/DDBJ whole genome shotgun (WGS) entry which is preliminary data.</text>
</comment>
<gene>
    <name evidence="9" type="ORF">MFIFM68171_04727</name>
</gene>
<dbReference type="EC" id="3.1.1.-" evidence="8"/>
<evidence type="ECO:0000256" key="2">
    <source>
        <dbReference type="ARBA" id="ARBA00022487"/>
    </source>
</evidence>
<evidence type="ECO:0000313" key="9">
    <source>
        <dbReference type="EMBL" id="GAB1314517.1"/>
    </source>
</evidence>
<evidence type="ECO:0000256" key="7">
    <source>
        <dbReference type="ARBA" id="ARBA00023157"/>
    </source>
</evidence>
<dbReference type="InterPro" id="IPR011118">
    <property type="entry name" value="Tannase/feruloyl_esterase"/>
</dbReference>
<name>A0ABQ0G9U4_9PEZI</name>
<evidence type="ECO:0000313" key="10">
    <source>
        <dbReference type="Proteomes" id="UP001628179"/>
    </source>
</evidence>
<keyword evidence="10" id="KW-1185">Reference proteome</keyword>
<sequence length="539" mass="57231">MAASLSAACVPSTFSNLALFGGDILSINTALVANYTAFVASELRLTSPSIAVENATFCNVTVSYTHPGQDDNILVETWLPIENPAWNGRLEAVGGGGWAAGRIYLSYETMKGALGDGFATTTTDAGLGSAESPATWALNSPGNINWYNVHNFASVSLNDQAIISKSLISSFYGRGPDFSYWNGCSQGGRQGVMLAQRYPTAYDGISAGAPVLYTSLTGSTLYWPQQVMNMLRTYPYGCEMDAIAAAAIAACDGLDGLVDGIVSDPDACLAAFDPFPLIGTPVPNCRQAGNRTVEIGVAAAVVVNATWHGIVTATGRSTWHGYSPGSDISAEGNGGFELGGIAATNCSSGTCVGSPLALATPWFEQLLARGDPNFNLSGLTYFEFDELVHMGRQIYRAAIDTDDPDLSRFRDAGGKMVTWHGLWDALIPAKATEQYYNEVMALLPEVHDFYRHFEIPGLGHCFGRRSGQPSSLFDQLRAWVENGTAPEQSPVNVTVLDGTVQQRVICPYPQTAVFADEGCRGDVGESCWSCAAGNSGAEK</sequence>
<organism evidence="9 10">
    <name type="scientific">Madurella fahalii</name>
    <dbReference type="NCBI Taxonomy" id="1157608"/>
    <lineage>
        <taxon>Eukaryota</taxon>
        <taxon>Fungi</taxon>
        <taxon>Dikarya</taxon>
        <taxon>Ascomycota</taxon>
        <taxon>Pezizomycotina</taxon>
        <taxon>Sordariomycetes</taxon>
        <taxon>Sordariomycetidae</taxon>
        <taxon>Sordariales</taxon>
        <taxon>Sordariales incertae sedis</taxon>
        <taxon>Madurella</taxon>
    </lineage>
</organism>
<keyword evidence="6" id="KW-0106">Calcium</keyword>
<evidence type="ECO:0000256" key="6">
    <source>
        <dbReference type="ARBA" id="ARBA00022837"/>
    </source>
</evidence>
<protein>
    <recommendedName>
        <fullName evidence="8">Carboxylic ester hydrolase</fullName>
        <ecNumber evidence="8">3.1.1.-</ecNumber>
    </recommendedName>
</protein>
<dbReference type="PANTHER" id="PTHR33938:SF13">
    <property type="entry name" value="CARBOXYLIC ESTER HYDROLASE"/>
    <property type="match status" value="1"/>
</dbReference>
<dbReference type="RefSeq" id="XP_070916248.1">
    <property type="nucleotide sequence ID" value="XM_071060147.1"/>
</dbReference>
<evidence type="ECO:0000256" key="5">
    <source>
        <dbReference type="ARBA" id="ARBA00022801"/>
    </source>
</evidence>
<dbReference type="SUPFAM" id="SSF53474">
    <property type="entry name" value="alpha/beta-Hydrolases"/>
    <property type="match status" value="1"/>
</dbReference>